<dbReference type="SUPFAM" id="SSF52540">
    <property type="entry name" value="P-loop containing nucleoside triphosphate hydrolases"/>
    <property type="match status" value="1"/>
</dbReference>
<dbReference type="GO" id="GO:0070181">
    <property type="term" value="F:small ribosomal subunit rRNA binding"/>
    <property type="evidence" value="ECO:0007669"/>
    <property type="project" value="UniProtKB-UniRule"/>
</dbReference>
<keyword evidence="8" id="KW-0699">rRNA-binding</keyword>
<evidence type="ECO:0000256" key="4">
    <source>
        <dbReference type="ARBA" id="ARBA00022741"/>
    </source>
</evidence>
<evidence type="ECO:0000256" key="7">
    <source>
        <dbReference type="ARBA" id="ARBA00023136"/>
    </source>
</evidence>
<keyword evidence="8" id="KW-0963">Cytoplasm</keyword>
<comment type="subcellular location">
    <subcellularLocation>
        <location evidence="8">Cytoplasm</location>
    </subcellularLocation>
    <subcellularLocation>
        <location evidence="8">Cell membrane</location>
        <topology evidence="8">Peripheral membrane protein</topology>
    </subcellularLocation>
</comment>
<feature type="region of interest" description="G1" evidence="9">
    <location>
        <begin position="14"/>
        <end position="21"/>
    </location>
</feature>
<feature type="binding site" evidence="8">
    <location>
        <begin position="61"/>
        <end position="65"/>
    </location>
    <ligand>
        <name>GTP</name>
        <dbReference type="ChEBI" id="CHEBI:37565"/>
    </ligand>
</feature>
<dbReference type="CDD" id="cd22534">
    <property type="entry name" value="KH-II_Era"/>
    <property type="match status" value="1"/>
</dbReference>
<keyword evidence="6 8" id="KW-0342">GTP-binding</keyword>
<dbReference type="KEGG" id="kme:H0A61_02608"/>
<dbReference type="GO" id="GO:0005886">
    <property type="term" value="C:plasma membrane"/>
    <property type="evidence" value="ECO:0007669"/>
    <property type="project" value="UniProtKB-SubCell"/>
</dbReference>
<dbReference type="InterPro" id="IPR015946">
    <property type="entry name" value="KH_dom-like_a/b"/>
</dbReference>
<evidence type="ECO:0000256" key="6">
    <source>
        <dbReference type="ARBA" id="ARBA00023134"/>
    </source>
</evidence>
<comment type="subunit">
    <text evidence="8">Monomer.</text>
</comment>
<feature type="region of interest" description="G5" evidence="9">
    <location>
        <begin position="151"/>
        <end position="153"/>
    </location>
</feature>
<dbReference type="InterPro" id="IPR027417">
    <property type="entry name" value="P-loop_NTPase"/>
</dbReference>
<evidence type="ECO:0000256" key="3">
    <source>
        <dbReference type="ARBA" id="ARBA00022517"/>
    </source>
</evidence>
<feature type="region of interest" description="G3" evidence="9">
    <location>
        <begin position="61"/>
        <end position="64"/>
    </location>
</feature>
<dbReference type="CDD" id="cd04163">
    <property type="entry name" value="Era"/>
    <property type="match status" value="1"/>
</dbReference>
<feature type="binding site" evidence="8">
    <location>
        <begin position="122"/>
        <end position="125"/>
    </location>
    <ligand>
        <name>GTP</name>
        <dbReference type="ChEBI" id="CHEBI:37565"/>
    </ligand>
</feature>
<dbReference type="FunFam" id="3.30.300.20:FF:000003">
    <property type="entry name" value="GTPase Era"/>
    <property type="match status" value="1"/>
</dbReference>
<keyword evidence="4 8" id="KW-0547">Nucleotide-binding</keyword>
<evidence type="ECO:0000256" key="2">
    <source>
        <dbReference type="ARBA" id="ARBA00020484"/>
    </source>
</evidence>
<dbReference type="InterPro" id="IPR005662">
    <property type="entry name" value="GTPase_Era-like"/>
</dbReference>
<dbReference type="InterPro" id="IPR005225">
    <property type="entry name" value="Small_GTP-bd"/>
</dbReference>
<evidence type="ECO:0000256" key="9">
    <source>
        <dbReference type="PROSITE-ProRule" id="PRU01050"/>
    </source>
</evidence>
<gene>
    <name evidence="8 13" type="primary">era</name>
    <name evidence="13" type="ORF">H0A61_02608</name>
</gene>
<comment type="function">
    <text evidence="8">An essential GTPase that binds both GDP and GTP, with rapid nucleotide exchange. Plays a role in 16S rRNA processing and 30S ribosomal subunit biogenesis and possibly also in cell cycle regulation and energy metabolism.</text>
</comment>
<evidence type="ECO:0000256" key="5">
    <source>
        <dbReference type="ARBA" id="ARBA00022884"/>
    </source>
</evidence>
<evidence type="ECO:0000313" key="14">
    <source>
        <dbReference type="Proteomes" id="UP000662904"/>
    </source>
</evidence>
<dbReference type="GO" id="GO:0043024">
    <property type="term" value="F:ribosomal small subunit binding"/>
    <property type="evidence" value="ECO:0007669"/>
    <property type="project" value="TreeGrafter"/>
</dbReference>
<dbReference type="AlphaFoldDB" id="A0A8A0RRS5"/>
<dbReference type="InterPro" id="IPR006073">
    <property type="entry name" value="GTP-bd"/>
</dbReference>
<dbReference type="PANTHER" id="PTHR42698">
    <property type="entry name" value="GTPASE ERA"/>
    <property type="match status" value="1"/>
</dbReference>
<dbReference type="Gene3D" id="3.30.300.20">
    <property type="match status" value="1"/>
</dbReference>
<keyword evidence="3 8" id="KW-0690">Ribosome biogenesis</keyword>
<accession>A0A8A0RRS5</accession>
<evidence type="ECO:0000259" key="12">
    <source>
        <dbReference type="PROSITE" id="PS51713"/>
    </source>
</evidence>
<dbReference type="FunFam" id="3.40.50.300:FF:000094">
    <property type="entry name" value="GTPase Era"/>
    <property type="match status" value="1"/>
</dbReference>
<dbReference type="PRINTS" id="PR00326">
    <property type="entry name" value="GTP1OBG"/>
</dbReference>
<dbReference type="EMBL" id="CP059066">
    <property type="protein sequence ID" value="QSQ10208.1"/>
    <property type="molecule type" value="Genomic_DNA"/>
</dbReference>
<dbReference type="InterPro" id="IPR030388">
    <property type="entry name" value="G_ERA_dom"/>
</dbReference>
<protein>
    <recommendedName>
        <fullName evidence="2 8">GTPase Era</fullName>
    </recommendedName>
</protein>
<dbReference type="RefSeq" id="WP_206707519.1">
    <property type="nucleotide sequence ID" value="NZ_CP059066.1"/>
</dbReference>
<dbReference type="GO" id="GO:0005829">
    <property type="term" value="C:cytosol"/>
    <property type="evidence" value="ECO:0007669"/>
    <property type="project" value="TreeGrafter"/>
</dbReference>
<organism evidence="13 14">
    <name type="scientific">Koleobacter methoxysyntrophicus</name>
    <dbReference type="NCBI Taxonomy" id="2751313"/>
    <lineage>
        <taxon>Bacteria</taxon>
        <taxon>Bacillati</taxon>
        <taxon>Bacillota</taxon>
        <taxon>Clostridia</taxon>
        <taxon>Koleobacterales</taxon>
        <taxon>Koleobacteraceae</taxon>
        <taxon>Koleobacter</taxon>
    </lineage>
</organism>
<reference evidence="13" key="1">
    <citation type="submission" date="2020-07" db="EMBL/GenBank/DDBJ databases">
        <title>Koleobacter methoxysyntrophicus gen. nov., sp. nov., a novel anaerobic bacterium isolated from deep subsurface oil field and proposal of Koleobacterales ord. nov. in the phylum Firmicutes.</title>
        <authorList>
            <person name="Sakamoto S."/>
            <person name="Tamaki H."/>
        </authorList>
    </citation>
    <scope>NUCLEOTIDE SEQUENCE</scope>
    <source>
        <strain evidence="13">NRmbB1</strain>
    </source>
</reference>
<feature type="domain" description="KH type-2" evidence="11">
    <location>
        <begin position="203"/>
        <end position="281"/>
    </location>
</feature>
<dbReference type="PROSITE" id="PS51713">
    <property type="entry name" value="G_ERA"/>
    <property type="match status" value="1"/>
</dbReference>
<dbReference type="Gene3D" id="3.40.50.300">
    <property type="entry name" value="P-loop containing nucleotide triphosphate hydrolases"/>
    <property type="match status" value="1"/>
</dbReference>
<evidence type="ECO:0000313" key="13">
    <source>
        <dbReference type="EMBL" id="QSQ10208.1"/>
    </source>
</evidence>
<feature type="binding site" evidence="8">
    <location>
        <begin position="14"/>
        <end position="21"/>
    </location>
    <ligand>
        <name>GTP</name>
        <dbReference type="ChEBI" id="CHEBI:37565"/>
    </ligand>
</feature>
<proteinExistence type="inferred from homology"/>
<dbReference type="PANTHER" id="PTHR42698:SF1">
    <property type="entry name" value="GTPASE ERA, MITOCHONDRIAL"/>
    <property type="match status" value="1"/>
</dbReference>
<sequence>MEKVFRSGFVSIIGRPNVGKSTLLNTFLKQKVVIMSDKPQTTRNAIRGVLTGKDFQIVFIDTPGIHKPKHRLGEYMVNTAIRTLEEVDAILFMTDSKDIGPGDDYILGILKKIKTPVILVLNKIDLLSREEIDGIIKKYRADMDFYDIIPISALHQANLDNLLDTLKGIMPEGPKYYPDDIVTDQPERFIITELVREKILHLLEQEVPHGIAVDVEGIEERKEKELIYIRVTIYCEKESHKGIIIGKNGRMLKEIGRLARLDIENLLGAKVFLDLWVKVKRDWRNKQDFLRNLGYS</sequence>
<dbReference type="GO" id="GO:0005525">
    <property type="term" value="F:GTP binding"/>
    <property type="evidence" value="ECO:0007669"/>
    <property type="project" value="UniProtKB-UniRule"/>
</dbReference>
<keyword evidence="8" id="KW-1003">Cell membrane</keyword>
<evidence type="ECO:0000256" key="8">
    <source>
        <dbReference type="HAMAP-Rule" id="MF_00367"/>
    </source>
</evidence>
<evidence type="ECO:0000259" key="11">
    <source>
        <dbReference type="PROSITE" id="PS50823"/>
    </source>
</evidence>
<dbReference type="HAMAP" id="MF_00367">
    <property type="entry name" value="GTPase_Era"/>
    <property type="match status" value="1"/>
</dbReference>
<evidence type="ECO:0000256" key="1">
    <source>
        <dbReference type="ARBA" id="ARBA00007921"/>
    </source>
</evidence>
<dbReference type="InterPro" id="IPR009019">
    <property type="entry name" value="KH_sf_prok-type"/>
</dbReference>
<dbReference type="GO" id="GO:0000028">
    <property type="term" value="P:ribosomal small subunit assembly"/>
    <property type="evidence" value="ECO:0007669"/>
    <property type="project" value="TreeGrafter"/>
</dbReference>
<dbReference type="Pfam" id="PF07650">
    <property type="entry name" value="KH_2"/>
    <property type="match status" value="1"/>
</dbReference>
<keyword evidence="14" id="KW-1185">Reference proteome</keyword>
<name>A0A8A0RRS5_9FIRM</name>
<feature type="region of interest" description="G2" evidence="9">
    <location>
        <begin position="40"/>
        <end position="44"/>
    </location>
</feature>
<dbReference type="NCBIfam" id="TIGR00436">
    <property type="entry name" value="era"/>
    <property type="match status" value="1"/>
</dbReference>
<feature type="region of interest" description="G4" evidence="9">
    <location>
        <begin position="122"/>
        <end position="125"/>
    </location>
</feature>
<dbReference type="PROSITE" id="PS50823">
    <property type="entry name" value="KH_TYPE_2"/>
    <property type="match status" value="1"/>
</dbReference>
<feature type="domain" description="Era-type G" evidence="12">
    <location>
        <begin position="6"/>
        <end position="172"/>
    </location>
</feature>
<dbReference type="GO" id="GO:0003924">
    <property type="term" value="F:GTPase activity"/>
    <property type="evidence" value="ECO:0007669"/>
    <property type="project" value="UniProtKB-UniRule"/>
</dbReference>
<comment type="similarity">
    <text evidence="1 8 9 10">Belongs to the TRAFAC class TrmE-Era-EngA-EngB-Septin-like GTPase superfamily. Era GTPase family.</text>
</comment>
<keyword evidence="5 8" id="KW-0694">RNA-binding</keyword>
<dbReference type="NCBIfam" id="TIGR00231">
    <property type="entry name" value="small_GTP"/>
    <property type="match status" value="1"/>
</dbReference>
<evidence type="ECO:0000256" key="10">
    <source>
        <dbReference type="RuleBase" id="RU003761"/>
    </source>
</evidence>
<dbReference type="Pfam" id="PF01926">
    <property type="entry name" value="MMR_HSR1"/>
    <property type="match status" value="1"/>
</dbReference>
<dbReference type="Proteomes" id="UP000662904">
    <property type="component" value="Chromosome"/>
</dbReference>
<dbReference type="SUPFAM" id="SSF54814">
    <property type="entry name" value="Prokaryotic type KH domain (KH-domain type II)"/>
    <property type="match status" value="1"/>
</dbReference>
<keyword evidence="7 8" id="KW-0472">Membrane</keyword>
<dbReference type="NCBIfam" id="NF000908">
    <property type="entry name" value="PRK00089.1"/>
    <property type="match status" value="1"/>
</dbReference>
<dbReference type="InterPro" id="IPR004044">
    <property type="entry name" value="KH_dom_type_2"/>
</dbReference>